<dbReference type="EMBL" id="CP041217">
    <property type="protein sequence ID" value="QDH22701.1"/>
    <property type="molecule type" value="Genomic_DNA"/>
</dbReference>
<evidence type="ECO:0000313" key="1">
    <source>
        <dbReference type="EMBL" id="QDH22701.1"/>
    </source>
</evidence>
<name>A0A4Y6V248_SACBS</name>
<dbReference type="Pfam" id="PF06089">
    <property type="entry name" value="Asparaginase_II"/>
    <property type="match status" value="1"/>
</dbReference>
<proteinExistence type="predicted"/>
<accession>A0A4Y6V248</accession>
<keyword evidence="2" id="KW-1185">Reference proteome</keyword>
<sequence length="337" mass="36338">MSQDVQVTRGSYVESNHVIHAAVVDRSGRLLHAVGDPQRLTFPRSSMKPFQAVPLIESGAADAYGYGDAEISLSCASHSGEPIHRHTVLDVLSRAELSEEYLQCGTHIPRDSESYRELIREGRELTPVFSNCSGKHSGMLLTARHLGEDLGTYRETDHPHQQRILSVIADICGVPAEEIGIGVDGCGVPVHRLPLSAAALGFARLAKPEGTVAAPRAEALNRIRRGMTNRPEMVAGRHRFDTDLMTVFGGNLVSKVGAEGVQCIGVADLGIGIAVKVEDGSERATFVAAMDVLKQLGIGTPEQFAQLDEYVHAPVLNARKERIGEIKPNFTLVPSAE</sequence>
<dbReference type="RefSeq" id="WP_141449242.1">
    <property type="nucleotide sequence ID" value="NZ_CP041217.1"/>
</dbReference>
<reference evidence="1 2" key="1">
    <citation type="submission" date="2019-06" db="EMBL/GenBank/DDBJ databases">
        <title>Saccharibacillus brassicae sp. nov., an endophytic bacterium isolated from Chinese cabbage seeds (Brassica pekinensis).</title>
        <authorList>
            <person name="Jiang L."/>
            <person name="Lee J."/>
            <person name="Kim S.W."/>
        </authorList>
    </citation>
    <scope>NUCLEOTIDE SEQUENCE [LARGE SCALE GENOMIC DNA]</scope>
    <source>
        <strain evidence="2">KCTC 43072 / ATSA2</strain>
    </source>
</reference>
<evidence type="ECO:0000313" key="2">
    <source>
        <dbReference type="Proteomes" id="UP000316968"/>
    </source>
</evidence>
<dbReference type="AlphaFoldDB" id="A0A4Y6V248"/>
<organism evidence="1 2">
    <name type="scientific">Saccharibacillus brassicae</name>
    <dbReference type="NCBI Taxonomy" id="2583377"/>
    <lineage>
        <taxon>Bacteria</taxon>
        <taxon>Bacillati</taxon>
        <taxon>Bacillota</taxon>
        <taxon>Bacilli</taxon>
        <taxon>Bacillales</taxon>
        <taxon>Paenibacillaceae</taxon>
        <taxon>Saccharibacillus</taxon>
    </lineage>
</organism>
<dbReference type="PANTHER" id="PTHR42110:SF1">
    <property type="entry name" value="L-ASPARAGINASE, PUTATIVE (AFU_ORTHOLOGUE AFUA_3G11890)-RELATED"/>
    <property type="match status" value="1"/>
</dbReference>
<dbReference type="InterPro" id="IPR010349">
    <property type="entry name" value="Asparaginase_II"/>
</dbReference>
<dbReference type="KEGG" id="saca:FFV09_18755"/>
<dbReference type="OrthoDB" id="9770793at2"/>
<gene>
    <name evidence="1" type="ORF">FFV09_18755</name>
</gene>
<dbReference type="PANTHER" id="PTHR42110">
    <property type="entry name" value="L-ASPARAGINASE, PUTATIVE (AFU_ORTHOLOGUE AFUA_3G11890)-RELATED"/>
    <property type="match status" value="1"/>
</dbReference>
<dbReference type="Proteomes" id="UP000316968">
    <property type="component" value="Chromosome"/>
</dbReference>
<protein>
    <submittedName>
        <fullName evidence="1">Asparaginase</fullName>
    </submittedName>
</protein>